<dbReference type="GO" id="GO:0007155">
    <property type="term" value="P:cell adhesion"/>
    <property type="evidence" value="ECO:0007669"/>
    <property type="project" value="InterPro"/>
</dbReference>
<keyword evidence="1 4" id="KW-0732">Signal</keyword>
<evidence type="ECO:0000256" key="4">
    <source>
        <dbReference type="SAM" id="SignalP"/>
    </source>
</evidence>
<feature type="region of interest" description="Disordered" evidence="3">
    <location>
        <begin position="548"/>
        <end position="567"/>
    </location>
</feature>
<gene>
    <name evidence="5" type="ORF">ES724_05480</name>
</gene>
<dbReference type="PANTHER" id="PTHR10199">
    <property type="entry name" value="THROMBOSPONDIN"/>
    <property type="match status" value="1"/>
</dbReference>
<feature type="chain" id="PRO_5023143691" evidence="4">
    <location>
        <begin position="24"/>
        <end position="594"/>
    </location>
</feature>
<dbReference type="PROSITE" id="PS51257">
    <property type="entry name" value="PROKAR_LIPOPROTEIN"/>
    <property type="match status" value="1"/>
</dbReference>
<evidence type="ECO:0000256" key="3">
    <source>
        <dbReference type="SAM" id="MobiDB-lite"/>
    </source>
</evidence>
<name>A0A5C6ZWS9_9FLAO</name>
<dbReference type="Proteomes" id="UP000321367">
    <property type="component" value="Unassembled WGS sequence"/>
</dbReference>
<dbReference type="GO" id="GO:0005509">
    <property type="term" value="F:calcium ion binding"/>
    <property type="evidence" value="ECO:0007669"/>
    <property type="project" value="InterPro"/>
</dbReference>
<evidence type="ECO:0000313" key="6">
    <source>
        <dbReference type="Proteomes" id="UP000321367"/>
    </source>
</evidence>
<evidence type="ECO:0000313" key="5">
    <source>
        <dbReference type="EMBL" id="TXD94463.1"/>
    </source>
</evidence>
<feature type="signal peptide" evidence="4">
    <location>
        <begin position="1"/>
        <end position="23"/>
    </location>
</feature>
<protein>
    <submittedName>
        <fullName evidence="5">Uncharacterized protein</fullName>
    </submittedName>
</protein>
<dbReference type="PANTHER" id="PTHR10199:SF119">
    <property type="entry name" value="RE20510P"/>
    <property type="match status" value="1"/>
</dbReference>
<dbReference type="InterPro" id="IPR028974">
    <property type="entry name" value="TSP_type-3_rpt"/>
</dbReference>
<evidence type="ECO:0000256" key="1">
    <source>
        <dbReference type="ARBA" id="ARBA00022729"/>
    </source>
</evidence>
<dbReference type="Gene3D" id="4.10.1080.10">
    <property type="entry name" value="TSP type-3 repeat"/>
    <property type="match status" value="1"/>
</dbReference>
<proteinExistence type="predicted"/>
<dbReference type="RefSeq" id="WP_146930663.1">
    <property type="nucleotide sequence ID" value="NZ_CBCSHZ010000004.1"/>
</dbReference>
<evidence type="ECO:0000256" key="2">
    <source>
        <dbReference type="ARBA" id="ARBA00022837"/>
    </source>
</evidence>
<dbReference type="Pfam" id="PF02412">
    <property type="entry name" value="TSP_3"/>
    <property type="match status" value="1"/>
</dbReference>
<sequence length="594" mass="64225">MKTINYYWSIFAFVALLFTSCTTEETAVDTSPEAKNSAELTFGALLDNLANRSMNKDHFSQVPTCSDAEPDMAMVTFSYPGSGGDKVVEVGISEDSDGYFTEYSELLKIPIAQGAAFTKVTLKGFRVYDSSDNLIWVAPIAPGDFAGYITKPLPFDVDVYANSKPYIDVEVLCFDRRDVNEYGYPFFDLVPGKIYPLCFFANLCVGDRHFVGNYTLDLYYDDGTGRIQLYTSGDANAMPNTGVLANNNYFADPLCLEVPDKPEGFLDSQDYLFYVITPKDWTGNYGDVDNTPLAEEGLSWNDVNALLNADGETNEYIHVFIGCDVIPGCIPGVSTAGDLDGDCIPNDDDNCPTTYNPGQADGDDDGVGDVCDECPTRAGTEANGCPQNEPCIGSDPDGDGFFGLCDNCPEEYSLTNNGCPVDACIADSDGDGLNDCIDGCPSEYSLTNNGCPETTPPSGCGTAFMFGDTEINDISNSNRWGWAENFNTDDGATQTFDFWRGAGQNDTSKGVKAGTVTITATGDQVQFTINLASGFSISDLHVYLSEEQPGNTAKSPGKYNRNDEVGDSETSFTLTRTSDDDSFWVIVHAGDTCN</sequence>
<reference evidence="5 6" key="1">
    <citation type="submission" date="2019-08" db="EMBL/GenBank/DDBJ databases">
        <title>Genome sequence of Gillisia hiemivivida IC154 (type strain).</title>
        <authorList>
            <person name="Bowman J.P."/>
        </authorList>
    </citation>
    <scope>NUCLEOTIDE SEQUENCE [LARGE SCALE GENOMIC DNA]</scope>
    <source>
        <strain evidence="5 6">IC154</strain>
    </source>
</reference>
<keyword evidence="2" id="KW-0106">Calcium</keyword>
<dbReference type="OrthoDB" id="599464at2"/>
<dbReference type="EMBL" id="VORY01000004">
    <property type="protein sequence ID" value="TXD94463.1"/>
    <property type="molecule type" value="Genomic_DNA"/>
</dbReference>
<dbReference type="SUPFAM" id="SSF103647">
    <property type="entry name" value="TSP type-3 repeat"/>
    <property type="match status" value="1"/>
</dbReference>
<dbReference type="AlphaFoldDB" id="A0A5C6ZWS9"/>
<organism evidence="5 6">
    <name type="scientific">Gillisia hiemivivida</name>
    <dbReference type="NCBI Taxonomy" id="291190"/>
    <lineage>
        <taxon>Bacteria</taxon>
        <taxon>Pseudomonadati</taxon>
        <taxon>Bacteroidota</taxon>
        <taxon>Flavobacteriia</taxon>
        <taxon>Flavobacteriales</taxon>
        <taxon>Flavobacteriaceae</taxon>
        <taxon>Gillisia</taxon>
    </lineage>
</organism>
<accession>A0A5C6ZWS9</accession>
<dbReference type="InterPro" id="IPR003367">
    <property type="entry name" value="Thrombospondin_3-like_rpt"/>
</dbReference>
<keyword evidence="6" id="KW-1185">Reference proteome</keyword>
<comment type="caution">
    <text evidence="5">The sequence shown here is derived from an EMBL/GenBank/DDBJ whole genome shotgun (WGS) entry which is preliminary data.</text>
</comment>